<dbReference type="Proteomes" id="UP000654075">
    <property type="component" value="Unassembled WGS sequence"/>
</dbReference>
<comment type="caution">
    <text evidence="1">The sequence shown here is derived from an EMBL/GenBank/DDBJ whole genome shotgun (WGS) entry which is preliminary data.</text>
</comment>
<dbReference type="AlphaFoldDB" id="A0A813FTA6"/>
<organism evidence="1 2">
    <name type="scientific">Polarella glacialis</name>
    <name type="common">Dinoflagellate</name>
    <dbReference type="NCBI Taxonomy" id="89957"/>
    <lineage>
        <taxon>Eukaryota</taxon>
        <taxon>Sar</taxon>
        <taxon>Alveolata</taxon>
        <taxon>Dinophyceae</taxon>
        <taxon>Suessiales</taxon>
        <taxon>Suessiaceae</taxon>
        <taxon>Polarella</taxon>
    </lineage>
</organism>
<evidence type="ECO:0000313" key="2">
    <source>
        <dbReference type="Proteomes" id="UP000654075"/>
    </source>
</evidence>
<accession>A0A813FTA6</accession>
<name>A0A813FTA6_POLGL</name>
<gene>
    <name evidence="1" type="ORF">PGLA1383_LOCUS31658</name>
</gene>
<evidence type="ECO:0000313" key="1">
    <source>
        <dbReference type="EMBL" id="CAE8613918.1"/>
    </source>
</evidence>
<sequence>MEYAKGYYGAHQAILADLSVDQISWCDVPTILLLTLIPPNTVDGGITVMLTPIPRVVRSRGATDGIPAQFVINPFTFWVWVGGVIARRGAQYQLVPGISKVRKTLLLVLFIDGVRVAGHLAPYKVRPFLDRWRVYAASGFKYTLHVGPPALIGRIDDPPNESGFETIKEKLDVSRFGGDPNEFAQSEFEADLDDIDEKMDEVFLEDDAIDPCEIMDLDEIADQEVQKPYSETVEGVMTQMDEVIDTREDRPASDLTNAHHASPERPWMKVNIDVADRFRGQRLANLAINHEKHNPPLHQRAYRRGLLHKGLHRRRATSTGDRRYRLLPLQPGTRRIRHRLVGSGSELAVNVFSEAVVAVRRGKRLFFFGRST</sequence>
<proteinExistence type="predicted"/>
<protein>
    <submittedName>
        <fullName evidence="1">Uncharacterized protein</fullName>
    </submittedName>
</protein>
<keyword evidence="2" id="KW-1185">Reference proteome</keyword>
<dbReference type="EMBL" id="CAJNNV010025330">
    <property type="protein sequence ID" value="CAE8613918.1"/>
    <property type="molecule type" value="Genomic_DNA"/>
</dbReference>
<reference evidence="1" key="1">
    <citation type="submission" date="2021-02" db="EMBL/GenBank/DDBJ databases">
        <authorList>
            <person name="Dougan E. K."/>
            <person name="Rhodes N."/>
            <person name="Thang M."/>
            <person name="Chan C."/>
        </authorList>
    </citation>
    <scope>NUCLEOTIDE SEQUENCE</scope>
</reference>